<keyword evidence="2" id="KW-0732">Signal</keyword>
<feature type="chain" id="PRO_5021790766" evidence="2">
    <location>
        <begin position="30"/>
        <end position="97"/>
    </location>
</feature>
<proteinExistence type="predicted"/>
<dbReference type="Proteomes" id="UP000316806">
    <property type="component" value="Chromosome"/>
</dbReference>
<evidence type="ECO:0000256" key="1">
    <source>
        <dbReference type="SAM" id="MobiDB-lite"/>
    </source>
</evidence>
<organism evidence="3 4">
    <name type="scientific">Streptomyces spectabilis</name>
    <dbReference type="NCBI Taxonomy" id="68270"/>
    <lineage>
        <taxon>Bacteria</taxon>
        <taxon>Bacillati</taxon>
        <taxon>Actinomycetota</taxon>
        <taxon>Actinomycetes</taxon>
        <taxon>Kitasatosporales</taxon>
        <taxon>Streptomycetaceae</taxon>
        <taxon>Streptomyces</taxon>
    </lineage>
</organism>
<evidence type="ECO:0000313" key="3">
    <source>
        <dbReference type="EMBL" id="QDQ14166.1"/>
    </source>
</evidence>
<feature type="signal peptide" evidence="2">
    <location>
        <begin position="1"/>
        <end position="29"/>
    </location>
</feature>
<name>A0A516RET0_STRST</name>
<gene>
    <name evidence="3" type="ORF">FH965_29280</name>
</gene>
<reference evidence="3 4" key="1">
    <citation type="journal article" date="2019" name="J. Ind. Microbiol. Biotechnol.">
        <title>The complete genomic sequence of Streptomyces spectabilis NRRL-2792 and identification of secondary metabolite biosynthetic gene clusters.</title>
        <authorList>
            <person name="Sinha A."/>
            <person name="Phillips-Salemka S."/>
            <person name="Niraula T.A."/>
            <person name="Short K.A."/>
            <person name="Niraula N.P."/>
        </authorList>
    </citation>
    <scope>NUCLEOTIDE SEQUENCE [LARGE SCALE GENOMIC DNA]</scope>
    <source>
        <strain evidence="3 4">NRRL 2792</strain>
    </source>
</reference>
<feature type="region of interest" description="Disordered" evidence="1">
    <location>
        <begin position="78"/>
        <end position="97"/>
    </location>
</feature>
<dbReference type="EMBL" id="CP040916">
    <property type="protein sequence ID" value="QDQ14166.1"/>
    <property type="molecule type" value="Genomic_DNA"/>
</dbReference>
<protein>
    <submittedName>
        <fullName evidence="3">Uncharacterized protein</fullName>
    </submittedName>
</protein>
<sequence>MRRSRTAGSLITGAVAVVFSLGLTAPAEAASGWTAHVQCPKEKIGSGGDIHGYVQGHGWALTVDGAYKAALKNANDQMPPGYRAHHCDKKGVRKGKP</sequence>
<dbReference type="RefSeq" id="WP_144321382.1">
    <property type="nucleotide sequence ID" value="NZ_CP040916.1"/>
</dbReference>
<evidence type="ECO:0000313" key="4">
    <source>
        <dbReference type="Proteomes" id="UP000316806"/>
    </source>
</evidence>
<dbReference type="AlphaFoldDB" id="A0A516RET0"/>
<accession>A0A516RET0</accession>
<feature type="compositionally biased region" description="Basic residues" evidence="1">
    <location>
        <begin position="83"/>
        <end position="97"/>
    </location>
</feature>
<evidence type="ECO:0000256" key="2">
    <source>
        <dbReference type="SAM" id="SignalP"/>
    </source>
</evidence>